<dbReference type="EMBL" id="SOSA01000893">
    <property type="protein sequence ID" value="THC88260.1"/>
    <property type="molecule type" value="Genomic_DNA"/>
</dbReference>
<evidence type="ECO:0000313" key="1">
    <source>
        <dbReference type="EMBL" id="THC88260.1"/>
    </source>
</evidence>
<name>A0A4S3J0L9_9EURO</name>
<accession>A0A4S3J0L9</accession>
<dbReference type="AlphaFoldDB" id="A0A4S3J0L9"/>
<comment type="caution">
    <text evidence="1">The sequence shown here is derived from an EMBL/GenBank/DDBJ whole genome shotgun (WGS) entry which is preliminary data.</text>
</comment>
<dbReference type="Proteomes" id="UP000308092">
    <property type="component" value="Unassembled WGS sequence"/>
</dbReference>
<protein>
    <submittedName>
        <fullName evidence="1">Uncharacterized protein</fullName>
    </submittedName>
</protein>
<proteinExistence type="predicted"/>
<gene>
    <name evidence="1" type="ORF">EYZ11_012292</name>
</gene>
<reference evidence="1 2" key="1">
    <citation type="submission" date="2019-03" db="EMBL/GenBank/DDBJ databases">
        <title>The genome sequence of a newly discovered highly antifungal drug resistant Aspergillus species, Aspergillus tanneri NIH 1004.</title>
        <authorList>
            <person name="Mounaud S."/>
            <person name="Singh I."/>
            <person name="Joardar V."/>
            <person name="Pakala S."/>
            <person name="Pakala S."/>
            <person name="Venepally P."/>
            <person name="Hoover J."/>
            <person name="Nierman W."/>
            <person name="Chung J."/>
            <person name="Losada L."/>
        </authorList>
    </citation>
    <scope>NUCLEOTIDE SEQUENCE [LARGE SCALE GENOMIC DNA]</scope>
    <source>
        <strain evidence="1 2">NIH1004</strain>
    </source>
</reference>
<evidence type="ECO:0000313" key="2">
    <source>
        <dbReference type="Proteomes" id="UP000308092"/>
    </source>
</evidence>
<keyword evidence="2" id="KW-1185">Reference proteome</keyword>
<dbReference type="VEuPathDB" id="FungiDB:EYZ11_012292"/>
<sequence length="52" mass="5959">MTQKVYLIAYRDALDRDESQVIWNAGAVGEGVFDASPVWLLYPGIWRFHSTD</sequence>
<organism evidence="1 2">
    <name type="scientific">Aspergillus tanneri</name>
    <dbReference type="NCBI Taxonomy" id="1220188"/>
    <lineage>
        <taxon>Eukaryota</taxon>
        <taxon>Fungi</taxon>
        <taxon>Dikarya</taxon>
        <taxon>Ascomycota</taxon>
        <taxon>Pezizomycotina</taxon>
        <taxon>Eurotiomycetes</taxon>
        <taxon>Eurotiomycetidae</taxon>
        <taxon>Eurotiales</taxon>
        <taxon>Aspergillaceae</taxon>
        <taxon>Aspergillus</taxon>
        <taxon>Aspergillus subgen. Circumdati</taxon>
    </lineage>
</organism>